<dbReference type="InterPro" id="IPR003661">
    <property type="entry name" value="HisK_dim/P_dom"/>
</dbReference>
<dbReference type="RefSeq" id="WP_374343333.1">
    <property type="nucleotide sequence ID" value="NZ_JBHTLQ010000039.1"/>
</dbReference>
<gene>
    <name evidence="9" type="ORF">ACFQ27_15370</name>
</gene>
<dbReference type="CDD" id="cd16922">
    <property type="entry name" value="HATPase_EvgS-ArcB-TorS-like"/>
    <property type="match status" value="1"/>
</dbReference>
<dbReference type="InterPro" id="IPR011006">
    <property type="entry name" value="CheY-like_superfamily"/>
</dbReference>
<dbReference type="SUPFAM" id="SSF47384">
    <property type="entry name" value="Homodimeric domain of signal transducing histidine kinase"/>
    <property type="match status" value="1"/>
</dbReference>
<dbReference type="InterPro" id="IPR036890">
    <property type="entry name" value="HATPase_C_sf"/>
</dbReference>
<accession>A0ABW3T4J0</accession>
<dbReference type="InterPro" id="IPR036097">
    <property type="entry name" value="HisK_dim/P_sf"/>
</dbReference>
<feature type="domain" description="Response regulatory" evidence="8">
    <location>
        <begin position="451"/>
        <end position="569"/>
    </location>
</feature>
<dbReference type="EMBL" id="JBHTLQ010000039">
    <property type="protein sequence ID" value="MFD1191970.1"/>
    <property type="molecule type" value="Genomic_DNA"/>
</dbReference>
<dbReference type="PANTHER" id="PTHR45339">
    <property type="entry name" value="HYBRID SIGNAL TRANSDUCTION HISTIDINE KINASE J"/>
    <property type="match status" value="1"/>
</dbReference>
<evidence type="ECO:0000256" key="5">
    <source>
        <dbReference type="PROSITE-ProRule" id="PRU00169"/>
    </source>
</evidence>
<reference evidence="10" key="1">
    <citation type="journal article" date="2019" name="Int. J. Syst. Evol. Microbiol.">
        <title>The Global Catalogue of Microorganisms (GCM) 10K type strain sequencing project: providing services to taxonomists for standard genome sequencing and annotation.</title>
        <authorList>
            <consortium name="The Broad Institute Genomics Platform"/>
            <consortium name="The Broad Institute Genome Sequencing Center for Infectious Disease"/>
            <person name="Wu L."/>
            <person name="Ma J."/>
        </authorList>
    </citation>
    <scope>NUCLEOTIDE SEQUENCE [LARGE SCALE GENOMIC DNA]</scope>
    <source>
        <strain evidence="10">CCUG 55074</strain>
    </source>
</reference>
<evidence type="ECO:0000256" key="6">
    <source>
        <dbReference type="SAM" id="Phobius"/>
    </source>
</evidence>
<feature type="transmembrane region" description="Helical" evidence="6">
    <location>
        <begin position="82"/>
        <end position="101"/>
    </location>
</feature>
<dbReference type="PROSITE" id="PS50109">
    <property type="entry name" value="HIS_KIN"/>
    <property type="match status" value="1"/>
</dbReference>
<dbReference type="Pfam" id="PF02518">
    <property type="entry name" value="HATPase_c"/>
    <property type="match status" value="1"/>
</dbReference>
<name>A0ABW3T4J0_9CAUL</name>
<keyword evidence="6" id="KW-1133">Transmembrane helix</keyword>
<dbReference type="InterPro" id="IPR003594">
    <property type="entry name" value="HATPase_dom"/>
</dbReference>
<dbReference type="SMART" id="SM00448">
    <property type="entry name" value="REC"/>
    <property type="match status" value="1"/>
</dbReference>
<keyword evidence="10" id="KW-1185">Reference proteome</keyword>
<keyword evidence="9" id="KW-0067">ATP-binding</keyword>
<evidence type="ECO:0000313" key="10">
    <source>
        <dbReference type="Proteomes" id="UP001597216"/>
    </source>
</evidence>
<feature type="transmembrane region" description="Helical" evidence="6">
    <location>
        <begin position="107"/>
        <end position="126"/>
    </location>
</feature>
<evidence type="ECO:0000259" key="8">
    <source>
        <dbReference type="PROSITE" id="PS50110"/>
    </source>
</evidence>
<dbReference type="GO" id="GO:0005524">
    <property type="term" value="F:ATP binding"/>
    <property type="evidence" value="ECO:0007669"/>
    <property type="project" value="UniProtKB-KW"/>
</dbReference>
<dbReference type="SMART" id="SM00387">
    <property type="entry name" value="HATPase_c"/>
    <property type="match status" value="1"/>
</dbReference>
<dbReference type="SMART" id="SM00388">
    <property type="entry name" value="HisKA"/>
    <property type="match status" value="1"/>
</dbReference>
<organism evidence="9 10">
    <name type="scientific">Phenylobacterium conjunctum</name>
    <dbReference type="NCBI Taxonomy" id="1298959"/>
    <lineage>
        <taxon>Bacteria</taxon>
        <taxon>Pseudomonadati</taxon>
        <taxon>Pseudomonadota</taxon>
        <taxon>Alphaproteobacteria</taxon>
        <taxon>Caulobacterales</taxon>
        <taxon>Caulobacteraceae</taxon>
        <taxon>Phenylobacterium</taxon>
    </lineage>
</organism>
<feature type="modified residue" description="4-aspartylphosphate" evidence="5">
    <location>
        <position position="503"/>
    </location>
</feature>
<evidence type="ECO:0000256" key="1">
    <source>
        <dbReference type="ARBA" id="ARBA00000085"/>
    </source>
</evidence>
<evidence type="ECO:0000259" key="7">
    <source>
        <dbReference type="PROSITE" id="PS50109"/>
    </source>
</evidence>
<feature type="transmembrane region" description="Helical" evidence="6">
    <location>
        <begin position="133"/>
        <end position="154"/>
    </location>
</feature>
<evidence type="ECO:0000256" key="3">
    <source>
        <dbReference type="ARBA" id="ARBA00022553"/>
    </source>
</evidence>
<keyword evidence="3 5" id="KW-0597">Phosphoprotein</keyword>
<dbReference type="SUPFAM" id="SSF55874">
    <property type="entry name" value="ATPase domain of HSP90 chaperone/DNA topoisomerase II/histidine kinase"/>
    <property type="match status" value="1"/>
</dbReference>
<dbReference type="InterPro" id="IPR005467">
    <property type="entry name" value="His_kinase_dom"/>
</dbReference>
<dbReference type="Gene3D" id="3.40.50.2300">
    <property type="match status" value="1"/>
</dbReference>
<feature type="transmembrane region" description="Helical" evidence="6">
    <location>
        <begin position="43"/>
        <end position="62"/>
    </location>
</feature>
<dbReference type="Proteomes" id="UP001597216">
    <property type="component" value="Unassembled WGS sequence"/>
</dbReference>
<dbReference type="Pfam" id="PF00512">
    <property type="entry name" value="HisKA"/>
    <property type="match status" value="1"/>
</dbReference>
<evidence type="ECO:0000256" key="4">
    <source>
        <dbReference type="ARBA" id="ARBA00023012"/>
    </source>
</evidence>
<dbReference type="CDD" id="cd17546">
    <property type="entry name" value="REC_hyHK_CKI1_RcsC-like"/>
    <property type="match status" value="1"/>
</dbReference>
<dbReference type="EC" id="2.7.13.3" evidence="2"/>
<comment type="catalytic activity">
    <reaction evidence="1">
        <text>ATP + protein L-histidine = ADP + protein N-phospho-L-histidine.</text>
        <dbReference type="EC" id="2.7.13.3"/>
    </reaction>
</comment>
<dbReference type="PANTHER" id="PTHR45339:SF1">
    <property type="entry name" value="HYBRID SIGNAL TRANSDUCTION HISTIDINE KINASE J"/>
    <property type="match status" value="1"/>
</dbReference>
<feature type="domain" description="Histidine kinase" evidence="7">
    <location>
        <begin position="207"/>
        <end position="429"/>
    </location>
</feature>
<dbReference type="SUPFAM" id="SSF52172">
    <property type="entry name" value="CheY-like"/>
    <property type="match status" value="1"/>
</dbReference>
<dbReference type="PROSITE" id="PS50110">
    <property type="entry name" value="RESPONSE_REGULATORY"/>
    <property type="match status" value="1"/>
</dbReference>
<keyword evidence="6" id="KW-0812">Transmembrane</keyword>
<keyword evidence="9" id="KW-0547">Nucleotide-binding</keyword>
<dbReference type="PRINTS" id="PR00344">
    <property type="entry name" value="BCTRLSENSOR"/>
</dbReference>
<dbReference type="Pfam" id="PF00072">
    <property type="entry name" value="Response_reg"/>
    <property type="match status" value="1"/>
</dbReference>
<keyword evidence="6" id="KW-0472">Membrane</keyword>
<proteinExistence type="predicted"/>
<dbReference type="Gene3D" id="3.30.565.10">
    <property type="entry name" value="Histidine kinase-like ATPase, C-terminal domain"/>
    <property type="match status" value="1"/>
</dbReference>
<dbReference type="CDD" id="cd00082">
    <property type="entry name" value="HisKA"/>
    <property type="match status" value="1"/>
</dbReference>
<protein>
    <recommendedName>
        <fullName evidence="2">histidine kinase</fullName>
        <ecNumber evidence="2">2.7.13.3</ecNumber>
    </recommendedName>
</protein>
<sequence length="582" mass="60719">MPQSPEWLFRGLESAGVDARRSAPARIATAAVGFLLMLPQIELGLLSAWTAAVIACEVWTIFATRGLNAAHPATRSQRTRYLISCLATTWVWNLAPMILWASGDPGLRIIAVVILAGFLIHAQGFAYRSWLVLLINGGSSTLNLLLLPVLFGGLAPVQQATLYGALALLAAYAMVSATMARGAHEALDAARVEAEAASEAKSAFLAMMSHELRTPMNGILGMAHALQQAPLNPRQAEQVGMLVRSGDGLMAILNDILDLSKIEAGRLDLELAPLDLGDLVRLVCGLWSESAAAKGLDLSVDIEPALPRALLGDATRLRQILQNLLSNALKFTEAGEVRVVVAVAPSSRADLVRVEIAVSDTGLGISADQQTRLFQPFVQAEASTARRFGGAGLGLAICRRLAALMGGEITLDSTPGRGSTFRVTLDLPVAEAPPEAEDAPAGRATPLAGLNLLVAEDNVVNQAVARAILEALGARIVVAGDGAQALAALKAAGEAPYDLVLMDIHMPVMDGIATLAAIRSGPAARTPVIALTADAMSGQDQRLLSLGFDAVQPKPIQPGDLVAAILGLTQVQQVGAARAGTA</sequence>
<keyword evidence="4" id="KW-0902">Two-component regulatory system</keyword>
<comment type="caution">
    <text evidence="9">The sequence shown here is derived from an EMBL/GenBank/DDBJ whole genome shotgun (WGS) entry which is preliminary data.</text>
</comment>
<dbReference type="Gene3D" id="1.10.287.130">
    <property type="match status" value="1"/>
</dbReference>
<evidence type="ECO:0000313" key="9">
    <source>
        <dbReference type="EMBL" id="MFD1191970.1"/>
    </source>
</evidence>
<dbReference type="InterPro" id="IPR004358">
    <property type="entry name" value="Sig_transdc_His_kin-like_C"/>
</dbReference>
<evidence type="ECO:0000256" key="2">
    <source>
        <dbReference type="ARBA" id="ARBA00012438"/>
    </source>
</evidence>
<dbReference type="InterPro" id="IPR001789">
    <property type="entry name" value="Sig_transdc_resp-reg_receiver"/>
</dbReference>